<dbReference type="SUPFAM" id="SSF46785">
    <property type="entry name" value="Winged helix' DNA-binding domain"/>
    <property type="match status" value="1"/>
</dbReference>
<dbReference type="AlphaFoldDB" id="A0A160PPB5"/>
<evidence type="ECO:0000313" key="5">
    <source>
        <dbReference type="EMBL" id="BAU95264.1"/>
    </source>
</evidence>
<sequence>MLSSKDLPIYQRKADLFKGLAHPYRVRALEIIAAHDEVPVSHITKEMDLEASHVSQHLKVLRKFGLVTSQRDGLVVNYRLAYPEVADFLKVSRKLLTRMADGHA</sequence>
<protein>
    <submittedName>
        <fullName evidence="5">Transcriptional regulator</fullName>
    </submittedName>
</protein>
<dbReference type="InterPro" id="IPR036388">
    <property type="entry name" value="WH-like_DNA-bd_sf"/>
</dbReference>
<dbReference type="KEGG" id="csur:N24_1002"/>
<evidence type="ECO:0000256" key="1">
    <source>
        <dbReference type="ARBA" id="ARBA00023015"/>
    </source>
</evidence>
<gene>
    <name evidence="5" type="ORF">N24_1002</name>
</gene>
<accession>A0A160PPB5</accession>
<reference evidence="5 6" key="1">
    <citation type="submission" date="2016-02" db="EMBL/GenBank/DDBJ databases">
        <title>Corynebacterium glutamicum N24 whole genome sequencing project.</title>
        <authorList>
            <person name="Matsutani M."/>
            <person name="Nangtapong N."/>
            <person name="Yakushi T."/>
            <person name="Matsushita K."/>
        </authorList>
    </citation>
    <scope>NUCLEOTIDE SEQUENCE [LARGE SCALE GENOMIC DNA]</scope>
    <source>
        <strain evidence="5 6">N24</strain>
    </source>
</reference>
<dbReference type="Gene3D" id="1.10.10.10">
    <property type="entry name" value="Winged helix-like DNA-binding domain superfamily/Winged helix DNA-binding domain"/>
    <property type="match status" value="1"/>
</dbReference>
<dbReference type="PROSITE" id="PS50987">
    <property type="entry name" value="HTH_ARSR_2"/>
    <property type="match status" value="1"/>
</dbReference>
<dbReference type="Proteomes" id="UP000218244">
    <property type="component" value="Chromosome"/>
</dbReference>
<dbReference type="Pfam" id="PF01022">
    <property type="entry name" value="HTH_5"/>
    <property type="match status" value="1"/>
</dbReference>
<dbReference type="InterPro" id="IPR001845">
    <property type="entry name" value="HTH_ArsR_DNA-bd_dom"/>
</dbReference>
<proteinExistence type="predicted"/>
<dbReference type="GO" id="GO:0003677">
    <property type="term" value="F:DNA binding"/>
    <property type="evidence" value="ECO:0007669"/>
    <property type="project" value="UniProtKB-KW"/>
</dbReference>
<evidence type="ECO:0000259" key="4">
    <source>
        <dbReference type="PROSITE" id="PS50987"/>
    </source>
</evidence>
<keyword evidence="6" id="KW-1185">Reference proteome</keyword>
<dbReference type="SMART" id="SM00418">
    <property type="entry name" value="HTH_ARSR"/>
    <property type="match status" value="1"/>
</dbReference>
<evidence type="ECO:0000256" key="3">
    <source>
        <dbReference type="ARBA" id="ARBA00023163"/>
    </source>
</evidence>
<keyword evidence="3" id="KW-0804">Transcription</keyword>
<dbReference type="InterPro" id="IPR051011">
    <property type="entry name" value="Metal_resp_trans_reg"/>
</dbReference>
<dbReference type="EMBL" id="AP017369">
    <property type="protein sequence ID" value="BAU95264.1"/>
    <property type="molecule type" value="Genomic_DNA"/>
</dbReference>
<feature type="domain" description="HTH arsR-type" evidence="4">
    <location>
        <begin position="5"/>
        <end position="100"/>
    </location>
</feature>
<organism evidence="5 6">
    <name type="scientific">Corynebacterium suranareeae</name>
    <dbReference type="NCBI Taxonomy" id="2506452"/>
    <lineage>
        <taxon>Bacteria</taxon>
        <taxon>Bacillati</taxon>
        <taxon>Actinomycetota</taxon>
        <taxon>Actinomycetes</taxon>
        <taxon>Mycobacteriales</taxon>
        <taxon>Corynebacteriaceae</taxon>
        <taxon>Corynebacterium</taxon>
    </lineage>
</organism>
<dbReference type="GO" id="GO:0003700">
    <property type="term" value="F:DNA-binding transcription factor activity"/>
    <property type="evidence" value="ECO:0007669"/>
    <property type="project" value="InterPro"/>
</dbReference>
<dbReference type="PRINTS" id="PR00778">
    <property type="entry name" value="HTHARSR"/>
</dbReference>
<keyword evidence="1" id="KW-0805">Transcription regulation</keyword>
<dbReference type="NCBIfam" id="NF033788">
    <property type="entry name" value="HTH_metalloreg"/>
    <property type="match status" value="1"/>
</dbReference>
<keyword evidence="2" id="KW-0238">DNA-binding</keyword>
<evidence type="ECO:0000313" key="6">
    <source>
        <dbReference type="Proteomes" id="UP000218244"/>
    </source>
</evidence>
<name>A0A160PPB5_9CORY</name>
<dbReference type="CDD" id="cd00090">
    <property type="entry name" value="HTH_ARSR"/>
    <property type="match status" value="1"/>
</dbReference>
<dbReference type="InterPro" id="IPR011991">
    <property type="entry name" value="ArsR-like_HTH"/>
</dbReference>
<dbReference type="PANTHER" id="PTHR43132">
    <property type="entry name" value="ARSENICAL RESISTANCE OPERON REPRESSOR ARSR-RELATED"/>
    <property type="match status" value="1"/>
</dbReference>
<dbReference type="RefSeq" id="WP_096454917.1">
    <property type="nucleotide sequence ID" value="NZ_AP017369.1"/>
</dbReference>
<dbReference type="PANTHER" id="PTHR43132:SF2">
    <property type="entry name" value="ARSENICAL RESISTANCE OPERON REPRESSOR ARSR-RELATED"/>
    <property type="match status" value="1"/>
</dbReference>
<evidence type="ECO:0000256" key="2">
    <source>
        <dbReference type="ARBA" id="ARBA00023125"/>
    </source>
</evidence>
<dbReference type="InterPro" id="IPR036390">
    <property type="entry name" value="WH_DNA-bd_sf"/>
</dbReference>